<reference evidence="1 2" key="1">
    <citation type="journal article" date="2020" name="Mol. Biol. Evol.">
        <title>Distinct Expression and Methylation Patterns for Genes with Different Fates following a Single Whole-Genome Duplication in Flowering Plants.</title>
        <authorList>
            <person name="Shi T."/>
            <person name="Rahmani R.S."/>
            <person name="Gugger P.F."/>
            <person name="Wang M."/>
            <person name="Li H."/>
            <person name="Zhang Y."/>
            <person name="Li Z."/>
            <person name="Wang Q."/>
            <person name="Van de Peer Y."/>
            <person name="Marchal K."/>
            <person name="Chen J."/>
        </authorList>
    </citation>
    <scope>NUCLEOTIDE SEQUENCE [LARGE SCALE GENOMIC DNA]</scope>
    <source>
        <tissue evidence="1">Leaf</tissue>
    </source>
</reference>
<protein>
    <submittedName>
        <fullName evidence="1">Uncharacterized protein</fullName>
    </submittedName>
</protein>
<gene>
    <name evidence="1" type="ORF">HUJ06_007863</name>
</gene>
<dbReference type="AlphaFoldDB" id="A0A822YX07"/>
<evidence type="ECO:0000313" key="2">
    <source>
        <dbReference type="Proteomes" id="UP000607653"/>
    </source>
</evidence>
<proteinExistence type="predicted"/>
<dbReference type="EMBL" id="DUZY01000004">
    <property type="protein sequence ID" value="DAD37222.1"/>
    <property type="molecule type" value="Genomic_DNA"/>
</dbReference>
<organism evidence="1 2">
    <name type="scientific">Nelumbo nucifera</name>
    <name type="common">Sacred lotus</name>
    <dbReference type="NCBI Taxonomy" id="4432"/>
    <lineage>
        <taxon>Eukaryota</taxon>
        <taxon>Viridiplantae</taxon>
        <taxon>Streptophyta</taxon>
        <taxon>Embryophyta</taxon>
        <taxon>Tracheophyta</taxon>
        <taxon>Spermatophyta</taxon>
        <taxon>Magnoliopsida</taxon>
        <taxon>Proteales</taxon>
        <taxon>Nelumbonaceae</taxon>
        <taxon>Nelumbo</taxon>
    </lineage>
</organism>
<evidence type="ECO:0000313" key="1">
    <source>
        <dbReference type="EMBL" id="DAD37222.1"/>
    </source>
</evidence>
<keyword evidence="2" id="KW-1185">Reference proteome</keyword>
<comment type="caution">
    <text evidence="1">The sequence shown here is derived from an EMBL/GenBank/DDBJ whole genome shotgun (WGS) entry which is preliminary data.</text>
</comment>
<sequence length="42" mass="4799">MGSSNIGSNLYPLEMVATLEILDRSFGSFDGYSMRWQDYLSF</sequence>
<accession>A0A822YX07</accession>
<dbReference type="Proteomes" id="UP000607653">
    <property type="component" value="Unassembled WGS sequence"/>
</dbReference>
<name>A0A822YX07_NELNU</name>